<organism evidence="1">
    <name type="scientific">uncultured archaeal virus</name>
    <dbReference type="NCBI Taxonomy" id="1960247"/>
    <lineage>
        <taxon>Viruses</taxon>
        <taxon>environmental samples</taxon>
    </lineage>
</organism>
<proteinExistence type="predicted"/>
<reference evidence="1" key="1">
    <citation type="journal article" date="2021" name="Nat. Commun.">
        <title>Lytic archaeal viruses infect abundant primary producers in Earth's crust.</title>
        <authorList>
            <person name="Rahlff J."/>
            <person name="Turzynski V."/>
            <person name="Esser S.P."/>
            <person name="Monsees I."/>
            <person name="Bornemann T.L.V."/>
            <person name="Figueroa-Gonzalez P.A."/>
            <person name="Schulz F."/>
            <person name="Woyke T."/>
            <person name="Klingl A."/>
            <person name="Moraru C."/>
            <person name="Probst A.J."/>
        </authorList>
    </citation>
    <scope>NUCLEOTIDE SEQUENCE</scope>
</reference>
<dbReference type="EMBL" id="MW522971">
    <property type="protein sequence ID" value="QTW05539.1"/>
    <property type="molecule type" value="Genomic_DNA"/>
</dbReference>
<accession>A0A8B0LQD0</accession>
<protein>
    <submittedName>
        <fullName evidence="1">Uncharacterized protein</fullName>
    </submittedName>
</protein>
<name>A0A8B0LQD0_9VIRU</name>
<evidence type="ECO:0000313" key="1">
    <source>
        <dbReference type="EMBL" id="QTW05539.1"/>
    </source>
</evidence>
<reference evidence="1" key="2">
    <citation type="submission" date="2021-01" db="EMBL/GenBank/DDBJ databases">
        <authorList>
            <person name="Rahlff J."/>
        </authorList>
    </citation>
    <scope>NUCLEOTIDE SEQUENCE</scope>
</reference>
<sequence length="166" mass="19020">MSIGEENIINAVGIVGTVNEEVMQDLKTMNFEATKNDIKRINEQISEELTGEKVFKLVWVKDEPIYFIDFKDKLFTQLELINKNQELQVGCCEKLLLEISRFKDEQKIGMDDIITLLTATNVKLDDIIINQDEQTARLDSIMAKQDEQTGKFDEMITLLTSIDGKL</sequence>